<evidence type="ECO:0000313" key="10">
    <source>
        <dbReference type="EMBL" id="TXF11951.1"/>
    </source>
</evidence>
<evidence type="ECO:0000256" key="7">
    <source>
        <dbReference type="SAM" id="MobiDB-lite"/>
    </source>
</evidence>
<keyword evidence="11" id="KW-1185">Reference proteome</keyword>
<comment type="subcellular location">
    <subcellularLocation>
        <location evidence="1">Fimbrium</location>
    </subcellularLocation>
</comment>
<dbReference type="InterPro" id="IPR011047">
    <property type="entry name" value="Quinoprotein_ADH-like_sf"/>
</dbReference>
<keyword evidence="5" id="KW-0106">Calcium</keyword>
<keyword evidence="6" id="KW-0281">Fimbrium</keyword>
<protein>
    <submittedName>
        <fullName evidence="10">PQQ-binding-like beta-propeller repeat protein</fullName>
    </submittedName>
</protein>
<comment type="caution">
    <text evidence="10">The sequence shown here is derived from an EMBL/GenBank/DDBJ whole genome shotgun (WGS) entry which is preliminary data.</text>
</comment>
<feature type="region of interest" description="Disordered" evidence="7">
    <location>
        <begin position="670"/>
        <end position="692"/>
    </location>
</feature>
<evidence type="ECO:0000259" key="9">
    <source>
        <dbReference type="Pfam" id="PF05567"/>
    </source>
</evidence>
<sequence>MATSRVLNTRIQLCAALALCAPFASGAPVFTPNDQPFGYAPALALTGFNLSTGTQKAFQTWFDPNSWAGDLSAYPIGTDGRTKVSQKLWSAKAVFATKQACYASDPVGSLSYYDTGRKIVTRGGNPRANIPFRWANLSAAEQASIGDATKGPKIVDFLRGDRSNEKYQQVVAGDGSIESECGVKSPGTGLFRARQSILGDIIHGRPVFVGAPPADYLFDNYPAFKTANAGRAQRVYVGANDGMVHAFDAATGEEVWAYIPSMLIPNLKLLSIDPYTHKYFVDGGLAAGDVNIGTSANPDWRTMLVGGLGAGGKGLFALDVTDPTAADENAAARKIRWEITPATSGFADLGYTYGDPVIARMNTGQWAVIVGNGYLNTNTGHAVLYIIDIATGALIKALDTGSGTPSSPNGLSSPTAVDINFDGKVDRIYAGDIDGNLWKFDVSATTAASWTAPTRPLYATGKAIIGAPDVVAHPLGGFLVYFATGRLLTAADAADSTVQNYAYAIWDGAPSANTALLEQTLTEKTYGAQRVRVSSGLPINWNDTSDPSKPLHFGWRTALPPGERVLGTGFVRDARYHFTSVNPAVIQRSLPNGENWLIELDFETGGAKNKPIFDLNTDGLLNDADRVSDASGIPIPGPTGIPVAVYMGPGLLSQPVLAILSPQLSTTLFNQNPYTSPGDQPSSLPAPSADPGVSGGHFDLDIYYSSTNKHTHEYDDKFDVTGVNFLNASDPAFNISNAITSTSTRFKILISNQRLSPAVNFSFGGNPYARVTTLQTSAGLTMANLPTFTRSDVKTLKFNMPKDAFEAKDWSGTGDVRAGLHPTQTGCVRNRWPTSNGTPGPNGEYRNGALVFQLVKDTTPDSAVQEAMPGDPRYGYRLKDDATSQSYRLVEWSVFWHHPNGKCMADAGWTQTPPLDTEPSHAKRSTPAAGSEDPPRDEWGALVSTTSSTEPDPGCSGCTIRTTVAYYSSGAQLITKEYLDAKGKVTKTTTQYVPPGGSSGRPSSGPGTGGGVRQSASSPNTVTGYQQTRNTGKLGRVTWHELFRQ</sequence>
<comment type="similarity">
    <text evidence="2">Belongs to the PilY1 family.</text>
</comment>
<dbReference type="SUPFAM" id="SSF50998">
    <property type="entry name" value="Quinoprotein alcohol dehydrogenase-like"/>
    <property type="match status" value="1"/>
</dbReference>
<dbReference type="AlphaFoldDB" id="A0A5C7EKE3"/>
<feature type="compositionally biased region" description="Polar residues" evidence="7">
    <location>
        <begin position="822"/>
        <end position="839"/>
    </location>
</feature>
<dbReference type="GO" id="GO:0046872">
    <property type="term" value="F:metal ion binding"/>
    <property type="evidence" value="ECO:0007669"/>
    <property type="project" value="UniProtKB-KW"/>
</dbReference>
<gene>
    <name evidence="10" type="ORF">FR698_08090</name>
</gene>
<dbReference type="GO" id="GO:0009289">
    <property type="term" value="C:pilus"/>
    <property type="evidence" value="ECO:0007669"/>
    <property type="project" value="UniProtKB-SubCell"/>
</dbReference>
<evidence type="ECO:0000256" key="5">
    <source>
        <dbReference type="ARBA" id="ARBA00022837"/>
    </source>
</evidence>
<name>A0A5C7EKE3_9PROT</name>
<keyword evidence="4" id="KW-0479">Metal-binding</keyword>
<reference evidence="10 11" key="1">
    <citation type="submission" date="2019-08" db="EMBL/GenBank/DDBJ databases">
        <title>Pelomicrobium methylotrophicum gen. nov., sp. nov. a moderately thermophilic, facultatively anaerobic, lithoautotrophic and methylotrophic bacterium isolated from a terrestrial mud volcano.</title>
        <authorList>
            <person name="Slobodkina G.B."/>
            <person name="Merkel A.Y."/>
            <person name="Slobodkin A.I."/>
        </authorList>
    </citation>
    <scope>NUCLEOTIDE SEQUENCE [LARGE SCALE GENOMIC DNA]</scope>
    <source>
        <strain evidence="10 11">SM250</strain>
    </source>
</reference>
<evidence type="ECO:0000256" key="3">
    <source>
        <dbReference type="ARBA" id="ARBA00022558"/>
    </source>
</evidence>
<dbReference type="OrthoDB" id="7156875at2"/>
<dbReference type="Gene3D" id="2.130.10.10">
    <property type="entry name" value="YVTN repeat-like/Quinoprotein amine dehydrogenase"/>
    <property type="match status" value="1"/>
</dbReference>
<dbReference type="InterPro" id="IPR015943">
    <property type="entry name" value="WD40/YVTN_repeat-like_dom_sf"/>
</dbReference>
<feature type="chain" id="PRO_5022924584" evidence="8">
    <location>
        <begin position="27"/>
        <end position="1045"/>
    </location>
</feature>
<evidence type="ECO:0000256" key="2">
    <source>
        <dbReference type="ARBA" id="ARBA00008387"/>
    </source>
</evidence>
<feature type="region of interest" description="Disordered" evidence="7">
    <location>
        <begin position="821"/>
        <end position="842"/>
    </location>
</feature>
<feature type="compositionally biased region" description="Polar residues" evidence="7">
    <location>
        <begin position="1014"/>
        <end position="1031"/>
    </location>
</feature>
<evidence type="ECO:0000256" key="8">
    <source>
        <dbReference type="SAM" id="SignalP"/>
    </source>
</evidence>
<dbReference type="SMART" id="SM00564">
    <property type="entry name" value="PQQ"/>
    <property type="match status" value="3"/>
</dbReference>
<feature type="region of interest" description="Disordered" evidence="7">
    <location>
        <begin position="907"/>
        <end position="955"/>
    </location>
</feature>
<dbReference type="InParanoid" id="A0A5C7EKE3"/>
<dbReference type="Proteomes" id="UP000321201">
    <property type="component" value="Unassembled WGS sequence"/>
</dbReference>
<feature type="region of interest" description="Disordered" evidence="7">
    <location>
        <begin position="988"/>
        <end position="1033"/>
    </location>
</feature>
<dbReference type="Pfam" id="PF05567">
    <property type="entry name" value="T4P_PilY1"/>
    <property type="match status" value="1"/>
</dbReference>
<dbReference type="InterPro" id="IPR008707">
    <property type="entry name" value="B-propeller_PilY1"/>
</dbReference>
<evidence type="ECO:0000256" key="4">
    <source>
        <dbReference type="ARBA" id="ARBA00022723"/>
    </source>
</evidence>
<feature type="compositionally biased region" description="Low complexity" evidence="7">
    <location>
        <begin position="994"/>
        <end position="1005"/>
    </location>
</feature>
<dbReference type="RefSeq" id="WP_147799691.1">
    <property type="nucleotide sequence ID" value="NZ_VPFL01000009.1"/>
</dbReference>
<organism evidence="10 11">
    <name type="scientific">Pelomicrobium methylotrophicum</name>
    <dbReference type="NCBI Taxonomy" id="2602750"/>
    <lineage>
        <taxon>Bacteria</taxon>
        <taxon>Pseudomonadati</taxon>
        <taxon>Pseudomonadota</taxon>
        <taxon>Hydrogenophilia</taxon>
        <taxon>Hydrogenophilia incertae sedis</taxon>
        <taxon>Pelomicrobium</taxon>
    </lineage>
</organism>
<evidence type="ECO:0000256" key="6">
    <source>
        <dbReference type="ARBA" id="ARBA00023263"/>
    </source>
</evidence>
<feature type="compositionally biased region" description="Polar residues" evidence="7">
    <location>
        <begin position="670"/>
        <end position="685"/>
    </location>
</feature>
<feature type="domain" description="PilY1 beta-propeller" evidence="9">
    <location>
        <begin position="198"/>
        <end position="522"/>
    </location>
</feature>
<proteinExistence type="inferred from homology"/>
<dbReference type="EMBL" id="VPFL01000009">
    <property type="protein sequence ID" value="TXF11951.1"/>
    <property type="molecule type" value="Genomic_DNA"/>
</dbReference>
<evidence type="ECO:0000313" key="11">
    <source>
        <dbReference type="Proteomes" id="UP000321201"/>
    </source>
</evidence>
<evidence type="ECO:0000256" key="1">
    <source>
        <dbReference type="ARBA" id="ARBA00004561"/>
    </source>
</evidence>
<dbReference type="InterPro" id="IPR018391">
    <property type="entry name" value="PQQ_b-propeller_rpt"/>
</dbReference>
<feature type="signal peptide" evidence="8">
    <location>
        <begin position="1"/>
        <end position="26"/>
    </location>
</feature>
<keyword evidence="3" id="KW-1029">Fimbrium biogenesis</keyword>
<keyword evidence="8" id="KW-0732">Signal</keyword>
<accession>A0A5C7EKE3</accession>